<dbReference type="AlphaFoldDB" id="G8R2C9"/>
<accession>G8R2C9</accession>
<dbReference type="KEGG" id="oho:Oweho_1940"/>
<organism evidence="2 3">
    <name type="scientific">Owenweeksia hongkongensis (strain DSM 17368 / CIP 108786 / JCM 12287 / NRRL B-23963 / UST20020801)</name>
    <dbReference type="NCBI Taxonomy" id="926562"/>
    <lineage>
        <taxon>Bacteria</taxon>
        <taxon>Pseudomonadati</taxon>
        <taxon>Bacteroidota</taxon>
        <taxon>Flavobacteriia</taxon>
        <taxon>Flavobacteriales</taxon>
        <taxon>Owenweeksiaceae</taxon>
        <taxon>Owenweeksia</taxon>
    </lineage>
</organism>
<dbReference type="HOGENOM" id="CLU_1729570_0_0_10"/>
<dbReference type="OrthoDB" id="1466881at2"/>
<dbReference type="EMBL" id="CP003156">
    <property type="protein sequence ID" value="AEV32919.1"/>
    <property type="molecule type" value="Genomic_DNA"/>
</dbReference>
<keyword evidence="3" id="KW-1185">Reference proteome</keyword>
<dbReference type="RefSeq" id="WP_014202273.1">
    <property type="nucleotide sequence ID" value="NC_016599.1"/>
</dbReference>
<evidence type="ECO:0000313" key="3">
    <source>
        <dbReference type="Proteomes" id="UP000005631"/>
    </source>
</evidence>
<dbReference type="InterPro" id="IPR007730">
    <property type="entry name" value="SPOR-like_dom"/>
</dbReference>
<feature type="domain" description="SPOR" evidence="1">
    <location>
        <begin position="82"/>
        <end position="149"/>
    </location>
</feature>
<evidence type="ECO:0000259" key="1">
    <source>
        <dbReference type="Pfam" id="PF05036"/>
    </source>
</evidence>
<evidence type="ECO:0000313" key="2">
    <source>
        <dbReference type="EMBL" id="AEV32919.1"/>
    </source>
</evidence>
<dbReference type="Proteomes" id="UP000005631">
    <property type="component" value="Chromosome"/>
</dbReference>
<dbReference type="Pfam" id="PF05036">
    <property type="entry name" value="SPOR"/>
    <property type="match status" value="1"/>
</dbReference>
<proteinExistence type="predicted"/>
<name>G8R2C9_OWEHD</name>
<protein>
    <submittedName>
        <fullName evidence="2">Sporulation related protein</fullName>
    </submittedName>
</protein>
<sequence>MSKGLKKAWPYIVVLLLLAAVAVFTGDELPFDIFGNEKESKDSIELPVDSAVVDEVIPADTVMVDTVSMEVEPKLVDESTVKEWRLVVASLPNKEHAERIATSLGGEANTIYVEYLDTYRVVYNSYSSLPEAQNGFDEISQQYPKAWLVYF</sequence>
<gene>
    <name evidence="2" type="ordered locus">Oweho_1940</name>
</gene>
<reference evidence="2 3" key="1">
    <citation type="journal article" date="2012" name="Stand. Genomic Sci.">
        <title>Genome sequence of the orange-pigmented seawater bacterium Owenweeksia hongkongensis type strain (UST20020801(T)).</title>
        <authorList>
            <person name="Riedel T."/>
            <person name="Held B."/>
            <person name="Nolan M."/>
            <person name="Lucas S."/>
            <person name="Lapidus A."/>
            <person name="Tice H."/>
            <person name="Del Rio T.G."/>
            <person name="Cheng J.F."/>
            <person name="Han C."/>
            <person name="Tapia R."/>
            <person name="Goodwin L.A."/>
            <person name="Pitluck S."/>
            <person name="Liolios K."/>
            <person name="Mavromatis K."/>
            <person name="Pagani I."/>
            <person name="Ivanova N."/>
            <person name="Mikhailova N."/>
            <person name="Pati A."/>
            <person name="Chen A."/>
            <person name="Palaniappan K."/>
            <person name="Rohde M."/>
            <person name="Tindall B.J."/>
            <person name="Detter J.C."/>
            <person name="Goker M."/>
            <person name="Woyke T."/>
            <person name="Bristow J."/>
            <person name="Eisen J.A."/>
            <person name="Markowitz V."/>
            <person name="Hugenholtz P."/>
            <person name="Klenk H.P."/>
            <person name="Kyrpides N.C."/>
        </authorList>
    </citation>
    <scope>NUCLEOTIDE SEQUENCE</scope>
    <source>
        <strain evidence="3">DSM 17368 / JCM 12287 / NRRL B-23963</strain>
    </source>
</reference>
<dbReference type="GO" id="GO:0042834">
    <property type="term" value="F:peptidoglycan binding"/>
    <property type="evidence" value="ECO:0007669"/>
    <property type="project" value="InterPro"/>
</dbReference>